<dbReference type="PANTHER" id="PTHR43620">
    <property type="entry name" value="GLYCEROPHOSPHORYL DIESTER PHOSPHODIESTERASE"/>
    <property type="match status" value="1"/>
</dbReference>
<dbReference type="Gene3D" id="3.20.20.190">
    <property type="entry name" value="Phosphatidylinositol (PI) phosphodiesterase"/>
    <property type="match status" value="1"/>
</dbReference>
<dbReference type="Pfam" id="PF03009">
    <property type="entry name" value="GDPD"/>
    <property type="match status" value="1"/>
</dbReference>
<accession>A0A2S2E337</accession>
<reference evidence="9 10" key="1">
    <citation type="submission" date="2018-05" db="EMBL/GenBank/DDBJ databases">
        <title>Salinimonas sp. HMF8227 Genome sequencing and assembly.</title>
        <authorList>
            <person name="Kang H."/>
            <person name="Kang J."/>
            <person name="Cha I."/>
            <person name="Kim H."/>
            <person name="Joh K."/>
        </authorList>
    </citation>
    <scope>NUCLEOTIDE SEQUENCE [LARGE SCALE GENOMIC DNA]</scope>
    <source>
        <strain evidence="9 10">HMF8227</strain>
    </source>
</reference>
<dbReference type="NCBIfam" id="NF008354">
    <property type="entry name" value="PRK11143.1"/>
    <property type="match status" value="1"/>
</dbReference>
<protein>
    <recommendedName>
        <fullName evidence="2">glycerophosphodiester phosphodiesterase</fullName>
        <ecNumber evidence="2">3.1.4.46</ecNumber>
    </recommendedName>
</protein>
<feature type="domain" description="GP-PDE" evidence="8">
    <location>
        <begin position="20"/>
        <end position="323"/>
    </location>
</feature>
<keyword evidence="10" id="KW-1185">Reference proteome</keyword>
<keyword evidence="5 9" id="KW-0378">Hydrolase</keyword>
<comment type="similarity">
    <text evidence="1">Belongs to the glycerophosphoryl diester phosphodiesterase family.</text>
</comment>
<sequence length="327" mass="37371">MRLIIFLFSLCLSPFSWGDTAIIAHRGASAYLPEHTLEAAILAHGMNAHYIEQDLVLSADGIPVVLHDIHLDTITNVESVFPDRHRDDGRYYVIDFTLAELQELRVHERQTTDGQQVYPRRYPGQSPYRIATFEQHIQLIQGLNMRRDKAIGLYPEIKAPKFHQTEGQDISAIVVELLKKYDLNHPEANLYVQCFDFKEVKRLRTELGLKAPLVQLIGENDWQESGTDYEWLKTADGLVEVARYADGIGPWYHQLVNIENGQLSTTELARLAHQQGLLVHTYTLRADQLPEDVSFTQLSDYLIDTLGVDGIFTDFPDRLVIHQKPGR</sequence>
<comment type="catalytic activity">
    <reaction evidence="6">
        <text>a sn-glycero-3-phosphodiester + H2O = an alcohol + sn-glycerol 3-phosphate + H(+)</text>
        <dbReference type="Rhea" id="RHEA:12969"/>
        <dbReference type="ChEBI" id="CHEBI:15377"/>
        <dbReference type="ChEBI" id="CHEBI:15378"/>
        <dbReference type="ChEBI" id="CHEBI:30879"/>
        <dbReference type="ChEBI" id="CHEBI:57597"/>
        <dbReference type="ChEBI" id="CHEBI:83408"/>
        <dbReference type="EC" id="3.1.4.46"/>
    </reaction>
</comment>
<dbReference type="KEGG" id="salh:HMF8227_00932"/>
<keyword evidence="3 7" id="KW-0732">Signal</keyword>
<dbReference type="GO" id="GO:0042597">
    <property type="term" value="C:periplasmic space"/>
    <property type="evidence" value="ECO:0007669"/>
    <property type="project" value="TreeGrafter"/>
</dbReference>
<evidence type="ECO:0000313" key="9">
    <source>
        <dbReference type="EMBL" id="AWL11427.1"/>
    </source>
</evidence>
<dbReference type="RefSeq" id="WP_239421202.1">
    <property type="nucleotide sequence ID" value="NZ_CP029347.1"/>
</dbReference>
<dbReference type="EC" id="3.1.4.46" evidence="2"/>
<dbReference type="EMBL" id="CP029347">
    <property type="protein sequence ID" value="AWL11427.1"/>
    <property type="molecule type" value="Genomic_DNA"/>
</dbReference>
<name>A0A2S2E337_9ALTE</name>
<dbReference type="InterPro" id="IPR017946">
    <property type="entry name" value="PLC-like_Pdiesterase_TIM-brl"/>
</dbReference>
<evidence type="ECO:0000256" key="1">
    <source>
        <dbReference type="ARBA" id="ARBA00007277"/>
    </source>
</evidence>
<feature type="signal peptide" evidence="7">
    <location>
        <begin position="1"/>
        <end position="18"/>
    </location>
</feature>
<keyword evidence="4" id="KW-0319">Glycerol metabolism</keyword>
<dbReference type="InterPro" id="IPR030395">
    <property type="entry name" value="GP_PDE_dom"/>
</dbReference>
<dbReference type="GO" id="GO:0008889">
    <property type="term" value="F:glycerophosphodiester phosphodiesterase activity"/>
    <property type="evidence" value="ECO:0007669"/>
    <property type="project" value="UniProtKB-EC"/>
</dbReference>
<gene>
    <name evidence="9" type="primary">glpQ</name>
    <name evidence="9" type="ORF">HMF8227_00932</name>
</gene>
<evidence type="ECO:0000256" key="3">
    <source>
        <dbReference type="ARBA" id="ARBA00022729"/>
    </source>
</evidence>
<evidence type="ECO:0000256" key="4">
    <source>
        <dbReference type="ARBA" id="ARBA00022798"/>
    </source>
</evidence>
<dbReference type="GO" id="GO:0006071">
    <property type="term" value="P:glycerol metabolic process"/>
    <property type="evidence" value="ECO:0007669"/>
    <property type="project" value="UniProtKB-KW"/>
</dbReference>
<dbReference type="FunFam" id="3.20.20.190:FF:000009">
    <property type="entry name" value="Glycerophosphodiester phosphodiesterase, periplasmic"/>
    <property type="match status" value="1"/>
</dbReference>
<organism evidence="9 10">
    <name type="scientific">Saliniradius amylolyticus</name>
    <dbReference type="NCBI Taxonomy" id="2183582"/>
    <lineage>
        <taxon>Bacteria</taxon>
        <taxon>Pseudomonadati</taxon>
        <taxon>Pseudomonadota</taxon>
        <taxon>Gammaproteobacteria</taxon>
        <taxon>Alteromonadales</taxon>
        <taxon>Alteromonadaceae</taxon>
        <taxon>Saliniradius</taxon>
    </lineage>
</organism>
<evidence type="ECO:0000256" key="6">
    <source>
        <dbReference type="ARBA" id="ARBA00047512"/>
    </source>
</evidence>
<evidence type="ECO:0000256" key="2">
    <source>
        <dbReference type="ARBA" id="ARBA00012247"/>
    </source>
</evidence>
<dbReference type="Proteomes" id="UP000245728">
    <property type="component" value="Chromosome"/>
</dbReference>
<evidence type="ECO:0000256" key="7">
    <source>
        <dbReference type="SAM" id="SignalP"/>
    </source>
</evidence>
<dbReference type="GO" id="GO:0006629">
    <property type="term" value="P:lipid metabolic process"/>
    <property type="evidence" value="ECO:0007669"/>
    <property type="project" value="InterPro"/>
</dbReference>
<dbReference type="PANTHER" id="PTHR43620:SF7">
    <property type="entry name" value="GLYCEROPHOSPHODIESTER PHOSPHODIESTERASE GDPD5-RELATED"/>
    <property type="match status" value="1"/>
</dbReference>
<dbReference type="AlphaFoldDB" id="A0A2S2E337"/>
<feature type="chain" id="PRO_5015639305" description="glycerophosphodiester phosphodiesterase" evidence="7">
    <location>
        <begin position="19"/>
        <end position="327"/>
    </location>
</feature>
<dbReference type="PROSITE" id="PS51704">
    <property type="entry name" value="GP_PDE"/>
    <property type="match status" value="1"/>
</dbReference>
<evidence type="ECO:0000256" key="5">
    <source>
        <dbReference type="ARBA" id="ARBA00022801"/>
    </source>
</evidence>
<dbReference type="SUPFAM" id="SSF51695">
    <property type="entry name" value="PLC-like phosphodiesterases"/>
    <property type="match status" value="1"/>
</dbReference>
<evidence type="ECO:0000259" key="8">
    <source>
        <dbReference type="PROSITE" id="PS51704"/>
    </source>
</evidence>
<evidence type="ECO:0000313" key="10">
    <source>
        <dbReference type="Proteomes" id="UP000245728"/>
    </source>
</evidence>
<proteinExistence type="inferred from homology"/>